<feature type="transmembrane region" description="Helical" evidence="1">
    <location>
        <begin position="23"/>
        <end position="44"/>
    </location>
</feature>
<keyword evidence="1" id="KW-0812">Transmembrane</keyword>
<accession>A0A1K2HVH6</accession>
<dbReference type="Proteomes" id="UP000183447">
    <property type="component" value="Unassembled WGS sequence"/>
</dbReference>
<evidence type="ECO:0000313" key="3">
    <source>
        <dbReference type="Proteomes" id="UP000183447"/>
    </source>
</evidence>
<gene>
    <name evidence="2" type="ORF">SAMN02983003_1223</name>
</gene>
<keyword evidence="1" id="KW-0472">Membrane</keyword>
<keyword evidence="1" id="KW-1133">Transmembrane helix</keyword>
<dbReference type="RefSeq" id="WP_072339899.1">
    <property type="nucleotide sequence ID" value="NZ_FPKU01000001.1"/>
</dbReference>
<dbReference type="OrthoDB" id="7161641at2"/>
<dbReference type="STRING" id="665118.SAMN02983003_1223"/>
<evidence type="ECO:0000256" key="1">
    <source>
        <dbReference type="SAM" id="Phobius"/>
    </source>
</evidence>
<dbReference type="AlphaFoldDB" id="A0A1K2HVH6"/>
<organism evidence="2 3">
    <name type="scientific">Devosia enhydra</name>
    <dbReference type="NCBI Taxonomy" id="665118"/>
    <lineage>
        <taxon>Bacteria</taxon>
        <taxon>Pseudomonadati</taxon>
        <taxon>Pseudomonadota</taxon>
        <taxon>Alphaproteobacteria</taxon>
        <taxon>Hyphomicrobiales</taxon>
        <taxon>Devosiaceae</taxon>
        <taxon>Devosia</taxon>
    </lineage>
</organism>
<proteinExistence type="predicted"/>
<reference evidence="2 3" key="1">
    <citation type="submission" date="2016-11" db="EMBL/GenBank/DDBJ databases">
        <authorList>
            <person name="Jaros S."/>
            <person name="Januszkiewicz K."/>
            <person name="Wedrychowicz H."/>
        </authorList>
    </citation>
    <scope>NUCLEOTIDE SEQUENCE [LARGE SCALE GENOMIC DNA]</scope>
    <source>
        <strain evidence="2 3">ATCC 23634</strain>
    </source>
</reference>
<dbReference type="EMBL" id="FPKU01000001">
    <property type="protein sequence ID" value="SFZ82693.1"/>
    <property type="molecule type" value="Genomic_DNA"/>
</dbReference>
<name>A0A1K2HVH6_9HYPH</name>
<protein>
    <submittedName>
        <fullName evidence="2">AsmA-like C-terminal region</fullName>
    </submittedName>
</protein>
<sequence length="1172" mass="124910">MSQTPESEQTIEPPAKRRVLPRLVLGLLGIPFALFVVLYLVLLITPVPVPFMAQQVRSFVLASLPPGSDLELGDMALAVEGGTLPVIRFSTVTYTDTTIGARLRMGALEVGFSPLRTLVGQPGAVVTLVEPHIQINQDLFGPRLANLEIERDESGSPTVIRVLEGSAAFPSVDFSSDGINVRGSLPAGASMQMRSDNDWLIYNLEAAEKGVADIMAQARNGTFSRLVIRDGTLDMNDAVYGIFRTFEDITLDIAPTASGRAVKGTFSASFGGTVMSGEVERAPEADGRTHLRASVTNVDFASFLPFINDEDSMVALAGASALSMDVSFAVDTGKLIGGRFNVDVTGTDLRIENDYFPVASSIMQIDWDPIKGQFTLAESQLSVGQSSGTMSGIFLLGLDELYGPTVSMSMNGKGLRLHPNDMAAPETAFDRLSFSGWSAPLYGALGIDQFVAEKDDGARIASKGRIDMLRSGMGFEMTVAGEGVSADDLKRLWPYFLSRDNRDWFVKNITTGVVETATMKYNFPVGTLVDGQPLPPNSMSIDMVGRGVHIIPIETMAPLAIDGRTILQIRDGQVTIAADGARLDTQNGAISVANAAMIIDNDRPDERVIEISGDLSGDIPALVALAQEQQPQALSEAGDLPLDIKALDGNLTLGLVATILLDGKGETKSLDYAINGRVLDFASTAPIENFTINNGQLTFAATQAGYTIGGKADVQGLTADLSISGQIAEEMPAPEILLSATLNAQDLAKMGFDASAFLSGDVTFVARPMPDKSLQLAIDLEKAGVTVRDIGISKAAGVPGSFKAAVRQDGTLTEMSQIDLAFGDVKLMGGLQIDTAKGLQSAQFTTFALNPGDSAQLSLTPINDGYEVRLRGQQLDLKPMLSRFINLTPGAAGGGGSGAASGATPPLTQTLVVDAQLDRALGFYRTTAYNVDLDLSLRGTDLRRVGLQAQLGGNRSVSVTTNNASGSRATSVAFNDMGTLLRFLNVYPNVEGGEGVLVLDTDTSANVDRGQFSIRNFAIVDEDNVAQILGNHSESRQLISRQNKLSFRSGQVDFVRRSDRVEVSEAVLSGDMVGGTMRGFIYTDRGQYDLTGTYVPLFGLNNAFQKLPIFGPLLGGRDGEGLFGVTFAVRGPLDKPNFIVNPLSALVPGAFRTLFEYRAREQPRAPRTETPQ</sequence>
<evidence type="ECO:0000313" key="2">
    <source>
        <dbReference type="EMBL" id="SFZ82693.1"/>
    </source>
</evidence>
<keyword evidence="3" id="KW-1185">Reference proteome</keyword>